<keyword evidence="2" id="KW-0719">Serine esterase</keyword>
<dbReference type="EMBL" id="QFYP01000001">
    <property type="protein sequence ID" value="RAK58942.1"/>
    <property type="molecule type" value="Genomic_DNA"/>
</dbReference>
<dbReference type="Proteomes" id="UP000249842">
    <property type="component" value="Unassembled WGS sequence"/>
</dbReference>
<dbReference type="AlphaFoldDB" id="A0A328AUV2"/>
<evidence type="ECO:0000313" key="10">
    <source>
        <dbReference type="EMBL" id="RAK58942.1"/>
    </source>
</evidence>
<keyword evidence="6" id="KW-0106">Calcium</keyword>
<dbReference type="GO" id="GO:0052689">
    <property type="term" value="F:carboxylic ester hydrolase activity"/>
    <property type="evidence" value="ECO:0007669"/>
    <property type="project" value="UniProtKB-KW"/>
</dbReference>
<dbReference type="InterPro" id="IPR029058">
    <property type="entry name" value="AB_hydrolase_fold"/>
</dbReference>
<dbReference type="RefSeq" id="WP_111456235.1">
    <property type="nucleotide sequence ID" value="NZ_QFYP01000001.1"/>
</dbReference>
<evidence type="ECO:0000256" key="5">
    <source>
        <dbReference type="ARBA" id="ARBA00022801"/>
    </source>
</evidence>
<evidence type="ECO:0000256" key="3">
    <source>
        <dbReference type="ARBA" id="ARBA00022723"/>
    </source>
</evidence>
<keyword evidence="4 9" id="KW-0732">Signal</keyword>
<gene>
    <name evidence="10" type="ORF">DJ021_03560</name>
</gene>
<keyword evidence="3" id="KW-0479">Metal-binding</keyword>
<feature type="chain" id="PRO_5016419001" evidence="9">
    <location>
        <begin position="20"/>
        <end position="476"/>
    </location>
</feature>
<keyword evidence="7" id="KW-1015">Disulfide bond</keyword>
<keyword evidence="5 10" id="KW-0378">Hydrolase</keyword>
<dbReference type="SUPFAM" id="SSF53474">
    <property type="entry name" value="alpha/beta-Hydrolases"/>
    <property type="match status" value="1"/>
</dbReference>
<dbReference type="Gene3D" id="3.40.50.1820">
    <property type="entry name" value="alpha/beta hydrolase"/>
    <property type="match status" value="1"/>
</dbReference>
<evidence type="ECO:0000256" key="9">
    <source>
        <dbReference type="SAM" id="SignalP"/>
    </source>
</evidence>
<keyword evidence="11" id="KW-1185">Reference proteome</keyword>
<reference evidence="11" key="1">
    <citation type="submission" date="2018-05" db="EMBL/GenBank/DDBJ databases">
        <authorList>
            <person name="Li X."/>
        </authorList>
    </citation>
    <scope>NUCLEOTIDE SEQUENCE [LARGE SCALE GENOMIC DNA]</scope>
    <source>
        <strain evidence="11">HKS-05</strain>
    </source>
</reference>
<evidence type="ECO:0000256" key="8">
    <source>
        <dbReference type="SAM" id="MobiDB-lite"/>
    </source>
</evidence>
<feature type="signal peptide" evidence="9">
    <location>
        <begin position="1"/>
        <end position="19"/>
    </location>
</feature>
<accession>A0A328AUV2</accession>
<dbReference type="PANTHER" id="PTHR33938:SF15">
    <property type="entry name" value="FERULOYL ESTERASE B-RELATED"/>
    <property type="match status" value="1"/>
</dbReference>
<dbReference type="GO" id="GO:0046872">
    <property type="term" value="F:metal ion binding"/>
    <property type="evidence" value="ECO:0007669"/>
    <property type="project" value="UniProtKB-KW"/>
</dbReference>
<evidence type="ECO:0000256" key="6">
    <source>
        <dbReference type="ARBA" id="ARBA00022837"/>
    </source>
</evidence>
<comment type="caution">
    <text evidence="10">The sequence shown here is derived from an EMBL/GenBank/DDBJ whole genome shotgun (WGS) entry which is preliminary data.</text>
</comment>
<protein>
    <submittedName>
        <fullName evidence="10">Tannase/feruloyl esterase family alpha/beta hydrolase</fullName>
    </submittedName>
</protein>
<dbReference type="OrthoDB" id="7197884at2"/>
<evidence type="ECO:0000256" key="7">
    <source>
        <dbReference type="ARBA" id="ARBA00023157"/>
    </source>
</evidence>
<evidence type="ECO:0000256" key="4">
    <source>
        <dbReference type="ARBA" id="ARBA00022729"/>
    </source>
</evidence>
<organism evidence="10 11">
    <name type="scientific">Phenylobacterium hankyongense</name>
    <dbReference type="NCBI Taxonomy" id="1813876"/>
    <lineage>
        <taxon>Bacteria</taxon>
        <taxon>Pseudomonadati</taxon>
        <taxon>Pseudomonadota</taxon>
        <taxon>Alphaproteobacteria</taxon>
        <taxon>Caulobacterales</taxon>
        <taxon>Caulobacteraceae</taxon>
        <taxon>Phenylobacterium</taxon>
    </lineage>
</organism>
<sequence length="476" mass="50358">MVIAGALLAAVMAGGAAPADCTALAQRAVSGAQVLSAAAVTGRADAPAFCRVVLESRPTAASRIGAEVWLPLKGWTGRYVQLGTGGFAGTFPDAGMAAEVRRGNAVAVTDTGHKGADGFDARWALGASERVIDYGYRSLKVSAVAAKALVAAFYGATPRHSYFIGCSNGGRQALMAAQRYPEDWDGILAGSPALRWTDQLSSFARIQHALRSTPGAMIPAAKLPAIQKAATAACHDGGGCAFDPERLGCAGPETDACLTAAQMRALRLILRDFSATTAAVPGGWDQWIVNPDRQAQSQLTFAEQFFGAVVLGRPDWRVEDLTPEDLARARKLSPVLDATNTDLGRFRRRGGKLVIYVGGADPVISPRAVIDYYQRLGRQDFARLFVIGGMLHCQGGLEPNAFGQAPVAPALRPDARHDVRLALERWVEEGRAPERITAVKYVDDDPSKGVAATRTVKAYPTRRSPPAGGRKPQDAA</sequence>
<proteinExistence type="inferred from homology"/>
<dbReference type="Pfam" id="PF07519">
    <property type="entry name" value="Tannase"/>
    <property type="match status" value="1"/>
</dbReference>
<dbReference type="PANTHER" id="PTHR33938">
    <property type="entry name" value="FERULOYL ESTERASE B-RELATED"/>
    <property type="match status" value="1"/>
</dbReference>
<feature type="region of interest" description="Disordered" evidence="8">
    <location>
        <begin position="450"/>
        <end position="476"/>
    </location>
</feature>
<name>A0A328AUV2_9CAUL</name>
<evidence type="ECO:0000256" key="2">
    <source>
        <dbReference type="ARBA" id="ARBA00022487"/>
    </source>
</evidence>
<dbReference type="InterPro" id="IPR011118">
    <property type="entry name" value="Tannase/feruloyl_esterase"/>
</dbReference>
<evidence type="ECO:0000313" key="11">
    <source>
        <dbReference type="Proteomes" id="UP000249842"/>
    </source>
</evidence>
<comment type="similarity">
    <text evidence="1">Belongs to the tannase family.</text>
</comment>
<evidence type="ECO:0000256" key="1">
    <source>
        <dbReference type="ARBA" id="ARBA00006249"/>
    </source>
</evidence>